<protein>
    <submittedName>
        <fullName evidence="1">DUF932 domain-containing protein</fullName>
    </submittedName>
</protein>
<dbReference type="Proteomes" id="UP000593594">
    <property type="component" value="Chromosome"/>
</dbReference>
<evidence type="ECO:0000313" key="2">
    <source>
        <dbReference type="Proteomes" id="UP000593594"/>
    </source>
</evidence>
<sequence length="398" mass="44367">MTNLETLDGRRDASDDYKVDISRGERIGRVSSEWFSRPDDERYLSLSELYASVKSRAARSRTRTVESAAIRVEAHRDDPESLALILPDAEAPVAPTHWSFGQLASLVSAPAAYLRQLPAPLAGINLQYGLTSHRAEQIKTLETADGRTELRAVTGPDYGRIYDHELVDAVQKIAGNGTGDTRWKVPGTLDWSSGTYNPMVDITKDTTTLYASDRDVFLFLVDDMNPIEAGKLPDGSPDLYFRGFYCWNSEVGAKTLGIASFYLRAVCQNRNLWGVEDFQEISIRHSKYAANRFAHEAAPALTRFADSSPRPFVEGIRAARERIVARSDDDRTDFLRKRGFSKAETARIVETVLVEEGRPPESVFDFVQGITAVARSKPQQDARLDMEGKAKKLLERAA</sequence>
<evidence type="ECO:0000313" key="1">
    <source>
        <dbReference type="EMBL" id="QPC42736.1"/>
    </source>
</evidence>
<name>A0A7S8HBP9_9HYPH</name>
<dbReference type="KEGG" id="kmn:HW532_08515"/>
<gene>
    <name evidence="1" type="ORF">HW532_08515</name>
</gene>
<dbReference type="RefSeq" id="WP_213163971.1">
    <property type="nucleotide sequence ID" value="NZ_CP058214.1"/>
</dbReference>
<dbReference type="AlphaFoldDB" id="A0A7S8HBP9"/>
<reference evidence="1 2" key="1">
    <citation type="submission" date="2020-06" db="EMBL/GenBank/DDBJ databases">
        <title>Genome sequence of 2 isolates from Red Sea Mangroves.</title>
        <authorList>
            <person name="Sefrji F."/>
            <person name="Michoud G."/>
            <person name="Merlino G."/>
            <person name="Daffonchio D."/>
        </authorList>
    </citation>
    <scope>NUCLEOTIDE SEQUENCE [LARGE SCALE GENOMIC DNA]</scope>
    <source>
        <strain evidence="1 2">R1DC25</strain>
    </source>
</reference>
<keyword evidence="2" id="KW-1185">Reference proteome</keyword>
<dbReference type="EMBL" id="CP058214">
    <property type="protein sequence ID" value="QPC42736.1"/>
    <property type="molecule type" value="Genomic_DNA"/>
</dbReference>
<organism evidence="1 2">
    <name type="scientific">Kaustia mangrovi</name>
    <dbReference type="NCBI Taxonomy" id="2593653"/>
    <lineage>
        <taxon>Bacteria</taxon>
        <taxon>Pseudomonadati</taxon>
        <taxon>Pseudomonadota</taxon>
        <taxon>Alphaproteobacteria</taxon>
        <taxon>Hyphomicrobiales</taxon>
        <taxon>Parvibaculaceae</taxon>
        <taxon>Kaustia</taxon>
    </lineage>
</organism>
<proteinExistence type="predicted"/>
<accession>A0A7S8HBP9</accession>